<dbReference type="Proteomes" id="UP000237947">
    <property type="component" value="Chromosome"/>
</dbReference>
<dbReference type="OrthoDB" id="2082332at2"/>
<dbReference type="KEGG" id="fsa:C5Q98_04910"/>
<sequence length="176" mass="20815">MWLKLDLDGINFQLEITNYTQLEDRSDYPEDWCNVSMNYQSGEWLDYVVDRQQLLLSDEVDDLQSALSRFLNDEFMNAAVLGFAEPDIEFILYPKRDVRDDPNLLYISPEADPIQDIIMDLRVSFWNGGLTANYLSLCMDREDIEMLHKYLMLVTEKIDVDSEDIQKMISRRYLFI</sequence>
<reference evidence="2" key="1">
    <citation type="submission" date="2018-02" db="EMBL/GenBank/DDBJ databases">
        <authorList>
            <person name="Holder M.E."/>
            <person name="Ajami N.J."/>
            <person name="Petrosino J.F."/>
        </authorList>
    </citation>
    <scope>NUCLEOTIDE SEQUENCE [LARGE SCALE GENOMIC DNA]</scope>
    <source>
        <strain evidence="2">CCUG 47711</strain>
    </source>
</reference>
<keyword evidence="2" id="KW-1185">Reference proteome</keyword>
<accession>A0A2S0KNM3</accession>
<dbReference type="InterPro" id="IPR056510">
    <property type="entry name" value="WapI"/>
</dbReference>
<proteinExistence type="predicted"/>
<gene>
    <name evidence="1" type="ORF">C5Q98_04910</name>
</gene>
<evidence type="ECO:0000313" key="2">
    <source>
        <dbReference type="Proteomes" id="UP000237947"/>
    </source>
</evidence>
<dbReference type="EMBL" id="CP027226">
    <property type="protein sequence ID" value="AVM42599.1"/>
    <property type="molecule type" value="Genomic_DNA"/>
</dbReference>
<organism evidence="1 2">
    <name type="scientific">Fastidiosipila sanguinis</name>
    <dbReference type="NCBI Taxonomy" id="236753"/>
    <lineage>
        <taxon>Bacteria</taxon>
        <taxon>Bacillati</taxon>
        <taxon>Bacillota</taxon>
        <taxon>Clostridia</taxon>
        <taxon>Eubacteriales</taxon>
        <taxon>Oscillospiraceae</taxon>
        <taxon>Fastidiosipila</taxon>
    </lineage>
</organism>
<dbReference type="Pfam" id="PF24716">
    <property type="entry name" value="WapI"/>
    <property type="match status" value="1"/>
</dbReference>
<dbReference type="RefSeq" id="WP_106012553.1">
    <property type="nucleotide sequence ID" value="NZ_CP027226.1"/>
</dbReference>
<evidence type="ECO:0000313" key="1">
    <source>
        <dbReference type="EMBL" id="AVM42599.1"/>
    </source>
</evidence>
<protein>
    <submittedName>
        <fullName evidence="1">Uncharacterized protein</fullName>
    </submittedName>
</protein>
<name>A0A2S0KNM3_9FIRM</name>
<dbReference type="AlphaFoldDB" id="A0A2S0KNM3"/>